<feature type="region of interest" description="Disordered" evidence="1">
    <location>
        <begin position="75"/>
        <end position="103"/>
    </location>
</feature>
<name>A0A3P7MPQ5_DIBLA</name>
<evidence type="ECO:0000256" key="1">
    <source>
        <dbReference type="SAM" id="MobiDB-lite"/>
    </source>
</evidence>
<evidence type="ECO:0000313" key="3">
    <source>
        <dbReference type="EMBL" id="VDN31634.1"/>
    </source>
</evidence>
<feature type="compositionally biased region" description="Low complexity" evidence="1">
    <location>
        <begin position="75"/>
        <end position="92"/>
    </location>
</feature>
<keyword evidence="2" id="KW-0732">Signal</keyword>
<dbReference type="Proteomes" id="UP000281553">
    <property type="component" value="Unassembled WGS sequence"/>
</dbReference>
<gene>
    <name evidence="3" type="ORF">DILT_LOCUS15793</name>
</gene>
<evidence type="ECO:0000256" key="2">
    <source>
        <dbReference type="SAM" id="SignalP"/>
    </source>
</evidence>
<feature type="signal peptide" evidence="2">
    <location>
        <begin position="1"/>
        <end position="20"/>
    </location>
</feature>
<reference evidence="3 4" key="1">
    <citation type="submission" date="2018-11" db="EMBL/GenBank/DDBJ databases">
        <authorList>
            <consortium name="Pathogen Informatics"/>
        </authorList>
    </citation>
    <scope>NUCLEOTIDE SEQUENCE [LARGE SCALE GENOMIC DNA]</scope>
</reference>
<accession>A0A3P7MPQ5</accession>
<protein>
    <submittedName>
        <fullName evidence="3">Uncharacterized protein</fullName>
    </submittedName>
</protein>
<feature type="region of interest" description="Disordered" evidence="1">
    <location>
        <begin position="121"/>
        <end position="142"/>
    </location>
</feature>
<sequence length="142" mass="15104">MKTLLVLLISVCLFFGVVWSEEEETVDTSLDPSLLTVATEEKAKVDTTATTPVIVETTTEIVDATSPAENLADVSTATSAEGTTGATATSVELNTEDDDDPDGWVVVSAEELSKLMDEIEAEGRKHSARMTNSPQKAVTPDQ</sequence>
<dbReference type="AlphaFoldDB" id="A0A3P7MPQ5"/>
<keyword evidence="4" id="KW-1185">Reference proteome</keyword>
<organism evidence="3 4">
    <name type="scientific">Dibothriocephalus latus</name>
    <name type="common">Fish tapeworm</name>
    <name type="synonym">Diphyllobothrium latum</name>
    <dbReference type="NCBI Taxonomy" id="60516"/>
    <lineage>
        <taxon>Eukaryota</taxon>
        <taxon>Metazoa</taxon>
        <taxon>Spiralia</taxon>
        <taxon>Lophotrochozoa</taxon>
        <taxon>Platyhelminthes</taxon>
        <taxon>Cestoda</taxon>
        <taxon>Eucestoda</taxon>
        <taxon>Diphyllobothriidea</taxon>
        <taxon>Diphyllobothriidae</taxon>
        <taxon>Dibothriocephalus</taxon>
    </lineage>
</organism>
<feature type="compositionally biased region" description="Polar residues" evidence="1">
    <location>
        <begin position="129"/>
        <end position="142"/>
    </location>
</feature>
<evidence type="ECO:0000313" key="4">
    <source>
        <dbReference type="Proteomes" id="UP000281553"/>
    </source>
</evidence>
<feature type="chain" id="PRO_5018332055" evidence="2">
    <location>
        <begin position="21"/>
        <end position="142"/>
    </location>
</feature>
<dbReference type="EMBL" id="UYRU01081109">
    <property type="protein sequence ID" value="VDN31634.1"/>
    <property type="molecule type" value="Genomic_DNA"/>
</dbReference>
<dbReference type="OrthoDB" id="6279451at2759"/>
<proteinExistence type="predicted"/>